<feature type="transmembrane region" description="Helical" evidence="1">
    <location>
        <begin position="35"/>
        <end position="56"/>
    </location>
</feature>
<feature type="transmembrane region" description="Helical" evidence="1">
    <location>
        <begin position="6"/>
        <end position="23"/>
    </location>
</feature>
<evidence type="ECO:0000313" key="3">
    <source>
        <dbReference type="Proteomes" id="UP001595733"/>
    </source>
</evidence>
<evidence type="ECO:0000256" key="1">
    <source>
        <dbReference type="SAM" id="Phobius"/>
    </source>
</evidence>
<dbReference type="EMBL" id="JBHSEF010000011">
    <property type="protein sequence ID" value="MFC4354527.1"/>
    <property type="molecule type" value="Genomic_DNA"/>
</dbReference>
<keyword evidence="1" id="KW-0472">Membrane</keyword>
<reference evidence="3" key="1">
    <citation type="journal article" date="2019" name="Int. J. Syst. Evol. Microbiol.">
        <title>The Global Catalogue of Microorganisms (GCM) 10K type strain sequencing project: providing services to taxonomists for standard genome sequencing and annotation.</title>
        <authorList>
            <consortium name="The Broad Institute Genomics Platform"/>
            <consortium name="The Broad Institute Genome Sequencing Center for Infectious Disease"/>
            <person name="Wu L."/>
            <person name="Ma J."/>
        </authorList>
    </citation>
    <scope>NUCLEOTIDE SEQUENCE [LARGE SCALE GENOMIC DNA]</scope>
    <source>
        <strain evidence="3">CCUG 50353</strain>
    </source>
</reference>
<keyword evidence="1" id="KW-0812">Transmembrane</keyword>
<dbReference type="Proteomes" id="UP001595733">
    <property type="component" value="Unassembled WGS sequence"/>
</dbReference>
<feature type="transmembrane region" description="Helical" evidence="1">
    <location>
        <begin position="118"/>
        <end position="134"/>
    </location>
</feature>
<comment type="caution">
    <text evidence="2">The sequence shown here is derived from an EMBL/GenBank/DDBJ whole genome shotgun (WGS) entry which is preliminary data.</text>
</comment>
<accession>A0ABV8UTA1</accession>
<sequence>MSKHFLQGWIVFIMSSLGGYWLYKQTSFSTESIKFLTDLSQESVLLMYAVLLPLFFVPLSSIYSWFAKIVVACYSCFHAYLGPIILERHGIMEYSFDFVFFIGQFIFLWFAIHSNGKGWILLYIVLTILHLITIY</sequence>
<organism evidence="2 3">
    <name type="scientific">Chryseomicrobium palamuruense</name>
    <dbReference type="NCBI Taxonomy" id="682973"/>
    <lineage>
        <taxon>Bacteria</taxon>
        <taxon>Bacillati</taxon>
        <taxon>Bacillota</taxon>
        <taxon>Bacilli</taxon>
        <taxon>Bacillales</taxon>
        <taxon>Caryophanaceae</taxon>
        <taxon>Chryseomicrobium</taxon>
    </lineage>
</organism>
<feature type="transmembrane region" description="Helical" evidence="1">
    <location>
        <begin position="94"/>
        <end position="112"/>
    </location>
</feature>
<gene>
    <name evidence="2" type="ORF">ACFO0S_05465</name>
</gene>
<keyword evidence="3" id="KW-1185">Reference proteome</keyword>
<dbReference type="RefSeq" id="WP_378140804.1">
    <property type="nucleotide sequence ID" value="NZ_JBHSEF010000011.1"/>
</dbReference>
<keyword evidence="1" id="KW-1133">Transmembrane helix</keyword>
<name>A0ABV8UTA1_9BACL</name>
<protein>
    <submittedName>
        <fullName evidence="2">Uncharacterized protein</fullName>
    </submittedName>
</protein>
<evidence type="ECO:0000313" key="2">
    <source>
        <dbReference type="EMBL" id="MFC4354527.1"/>
    </source>
</evidence>
<proteinExistence type="predicted"/>